<evidence type="ECO:0000313" key="4">
    <source>
        <dbReference type="Proteomes" id="UP000198992"/>
    </source>
</evidence>
<dbReference type="AlphaFoldDB" id="A0A1H5G4P3"/>
<dbReference type="OrthoDB" id="7209855at2"/>
<dbReference type="GO" id="GO:0003824">
    <property type="term" value="F:catalytic activity"/>
    <property type="evidence" value="ECO:0007669"/>
    <property type="project" value="InterPro"/>
</dbReference>
<dbReference type="InterPro" id="IPR018376">
    <property type="entry name" value="Enoyl-CoA_hyd/isom_CS"/>
</dbReference>
<dbReference type="GO" id="GO:0006635">
    <property type="term" value="P:fatty acid beta-oxidation"/>
    <property type="evidence" value="ECO:0007669"/>
    <property type="project" value="TreeGrafter"/>
</dbReference>
<dbReference type="Pfam" id="PF00378">
    <property type="entry name" value="ECH_1"/>
    <property type="match status" value="1"/>
</dbReference>
<comment type="similarity">
    <text evidence="1 2">Belongs to the enoyl-CoA hydratase/isomerase family.</text>
</comment>
<organism evidence="3 4">
    <name type="scientific">Bradyrhizobium erythrophlei</name>
    <dbReference type="NCBI Taxonomy" id="1437360"/>
    <lineage>
        <taxon>Bacteria</taxon>
        <taxon>Pseudomonadati</taxon>
        <taxon>Pseudomonadota</taxon>
        <taxon>Alphaproteobacteria</taxon>
        <taxon>Hyphomicrobiales</taxon>
        <taxon>Nitrobacteraceae</taxon>
        <taxon>Bradyrhizobium</taxon>
    </lineage>
</organism>
<evidence type="ECO:0000256" key="1">
    <source>
        <dbReference type="ARBA" id="ARBA00005254"/>
    </source>
</evidence>
<dbReference type="Gene3D" id="3.90.226.10">
    <property type="entry name" value="2-enoyl-CoA Hydratase, Chain A, domain 1"/>
    <property type="match status" value="1"/>
</dbReference>
<dbReference type="Proteomes" id="UP000198992">
    <property type="component" value="Unassembled WGS sequence"/>
</dbReference>
<sequence length="262" mass="28098">MQTVRFEREGTVGRIVLASPPYNRINGDFAIGLRDSVREAGASDIRVLLLSAEGPNFSMGGGTKEVLNLSVNQFRTRLTVFNDLFRAIEGLRVPTVAAVRGMAWGGGFELALSCDFIVASTSATFKCVEVATAMIPVAGGIQRLCERVGRSRASRYAMLGEPISGEDALRQGIATHLVPDAELETQAKELVEQLAVGPTRSYAATRTLLKAWSGGGVPLADAVMLDIAMDLFDTDDCKRGFLNKSAAYEEGKLPPPIVFSGR</sequence>
<dbReference type="InterPro" id="IPR001753">
    <property type="entry name" value="Enoyl-CoA_hydra/iso"/>
</dbReference>
<protein>
    <submittedName>
        <fullName evidence="3">Enoyl-CoA hydratase/carnithine racemase</fullName>
    </submittedName>
</protein>
<evidence type="ECO:0000313" key="3">
    <source>
        <dbReference type="EMBL" id="SEE10531.1"/>
    </source>
</evidence>
<dbReference type="EMBL" id="FNTH01000001">
    <property type="protein sequence ID" value="SEE10531.1"/>
    <property type="molecule type" value="Genomic_DNA"/>
</dbReference>
<gene>
    <name evidence="3" type="ORF">SAMN05444164_6921</name>
</gene>
<accession>A0A1H5G4P3</accession>
<dbReference type="PANTHER" id="PTHR11941:SF54">
    <property type="entry name" value="ENOYL-COA HYDRATASE, MITOCHONDRIAL"/>
    <property type="match status" value="1"/>
</dbReference>
<dbReference type="InterPro" id="IPR029045">
    <property type="entry name" value="ClpP/crotonase-like_dom_sf"/>
</dbReference>
<dbReference type="PANTHER" id="PTHR11941">
    <property type="entry name" value="ENOYL-COA HYDRATASE-RELATED"/>
    <property type="match status" value="1"/>
</dbReference>
<proteinExistence type="inferred from homology"/>
<dbReference type="CDD" id="cd06558">
    <property type="entry name" value="crotonase-like"/>
    <property type="match status" value="1"/>
</dbReference>
<evidence type="ECO:0000256" key="2">
    <source>
        <dbReference type="RuleBase" id="RU003707"/>
    </source>
</evidence>
<dbReference type="RefSeq" id="WP_092124227.1">
    <property type="nucleotide sequence ID" value="NZ_FNTH01000001.1"/>
</dbReference>
<dbReference type="SUPFAM" id="SSF52096">
    <property type="entry name" value="ClpP/crotonase"/>
    <property type="match status" value="1"/>
</dbReference>
<name>A0A1H5G4P3_9BRAD</name>
<dbReference type="PROSITE" id="PS00166">
    <property type="entry name" value="ENOYL_COA_HYDRATASE"/>
    <property type="match status" value="1"/>
</dbReference>
<reference evidence="3 4" key="1">
    <citation type="submission" date="2016-10" db="EMBL/GenBank/DDBJ databases">
        <authorList>
            <person name="de Groot N.N."/>
        </authorList>
    </citation>
    <scope>NUCLEOTIDE SEQUENCE [LARGE SCALE GENOMIC DNA]</scope>
    <source>
        <strain evidence="3 4">MT12</strain>
    </source>
</reference>